<dbReference type="PANTHER" id="PTHR43076">
    <property type="entry name" value="FO SYNTHASE (COFH)"/>
    <property type="match status" value="1"/>
</dbReference>
<dbReference type="PANTHER" id="PTHR43076:SF7">
    <property type="entry name" value="AMINODEOXYFUTALOSINE SYNTHASE"/>
    <property type="match status" value="1"/>
</dbReference>
<name>A0AAV4LJY5_9BACL</name>
<protein>
    <recommendedName>
        <fullName evidence="3">CofH/MqnC-like C-terminal domain-containing protein</fullName>
    </recommendedName>
</protein>
<evidence type="ECO:0000256" key="2">
    <source>
        <dbReference type="ARBA" id="ARBA00022485"/>
    </source>
</evidence>
<dbReference type="GO" id="GO:0051539">
    <property type="term" value="F:4 iron, 4 sulfur cluster binding"/>
    <property type="evidence" value="ECO:0007669"/>
    <property type="project" value="UniProtKB-KW"/>
</dbReference>
<gene>
    <name evidence="4" type="ORF">DNHGIG_37430</name>
</gene>
<accession>A0AAV4LJY5</accession>
<dbReference type="InterPro" id="IPR045567">
    <property type="entry name" value="CofH/MnqC-like_C"/>
</dbReference>
<dbReference type="Pfam" id="PF19288">
    <property type="entry name" value="CofH_C"/>
    <property type="match status" value="1"/>
</dbReference>
<sequence length="210" mass="24285">MDVIEASHPLADLWEKVKTGERLTQEDGYRLMRSTDIIALGYMANYVKEGRHAKRVYYSVDEHGDETNTLEMDPDFFSLTMEERVDRLLQARELQDQRAVYQAFQITRDPYGHDSTGYDDLRVIAVSRLLLDNIEHIQTSFSFADEKLVQTALLFGVDDLLVTVENRQSLEKDKRTIEPKELHRLIEKAGQIPVARDAHYNFLDLGLPVK</sequence>
<proteinExistence type="predicted"/>
<dbReference type="EMBL" id="BOQE01000001">
    <property type="protein sequence ID" value="GIM48194.1"/>
    <property type="molecule type" value="Genomic_DNA"/>
</dbReference>
<comment type="caution">
    <text evidence="4">The sequence shown here is derived from an EMBL/GenBank/DDBJ whole genome shotgun (WGS) entry which is preliminary data.</text>
</comment>
<dbReference type="Proteomes" id="UP001057291">
    <property type="component" value="Unassembled WGS sequence"/>
</dbReference>
<keyword evidence="2" id="KW-0004">4Fe-4S</keyword>
<feature type="domain" description="CofH/MqnC-like C-terminal" evidence="3">
    <location>
        <begin position="114"/>
        <end position="205"/>
    </location>
</feature>
<dbReference type="AlphaFoldDB" id="A0AAV4LJY5"/>
<keyword evidence="2" id="KW-0411">Iron-sulfur</keyword>
<dbReference type="RefSeq" id="WP_282201094.1">
    <property type="nucleotide sequence ID" value="NZ_BOQE01000001.1"/>
</dbReference>
<reference evidence="4" key="1">
    <citation type="journal article" date="2023" name="Int. J. Syst. Evol. Microbiol.">
        <title>Collibacillus ludicampi gen. nov., sp. nov., a new soil bacterium of the family Alicyclobacillaceae.</title>
        <authorList>
            <person name="Jojima T."/>
            <person name="Ioku Y."/>
            <person name="Fukuta Y."/>
            <person name="Shirasaka N."/>
            <person name="Matsumura Y."/>
            <person name="Mori M."/>
        </authorList>
    </citation>
    <scope>NUCLEOTIDE SEQUENCE</scope>
    <source>
        <strain evidence="4">TP075</strain>
    </source>
</reference>
<evidence type="ECO:0000313" key="4">
    <source>
        <dbReference type="EMBL" id="GIM48194.1"/>
    </source>
</evidence>
<dbReference type="InterPro" id="IPR034405">
    <property type="entry name" value="F420"/>
</dbReference>
<comment type="cofactor">
    <cofactor evidence="1">
        <name>[4Fe-4S] cluster</name>
        <dbReference type="ChEBI" id="CHEBI:49883"/>
    </cofactor>
</comment>
<evidence type="ECO:0000313" key="5">
    <source>
        <dbReference type="Proteomes" id="UP001057291"/>
    </source>
</evidence>
<organism evidence="4 5">
    <name type="scientific">Collibacillus ludicampi</name>
    <dbReference type="NCBI Taxonomy" id="2771369"/>
    <lineage>
        <taxon>Bacteria</taxon>
        <taxon>Bacillati</taxon>
        <taxon>Bacillota</taxon>
        <taxon>Bacilli</taxon>
        <taxon>Bacillales</taxon>
        <taxon>Alicyclobacillaceae</taxon>
        <taxon>Collibacillus</taxon>
    </lineage>
</organism>
<keyword evidence="2" id="KW-0479">Metal-binding</keyword>
<evidence type="ECO:0000259" key="3">
    <source>
        <dbReference type="Pfam" id="PF19288"/>
    </source>
</evidence>
<dbReference type="GO" id="GO:0044689">
    <property type="term" value="F:7,8-didemethyl-8-hydroxy-5-deazariboflavin synthase activity"/>
    <property type="evidence" value="ECO:0007669"/>
    <property type="project" value="TreeGrafter"/>
</dbReference>
<keyword evidence="2" id="KW-0408">Iron</keyword>
<evidence type="ECO:0000256" key="1">
    <source>
        <dbReference type="ARBA" id="ARBA00001966"/>
    </source>
</evidence>
<keyword evidence="5" id="KW-1185">Reference proteome</keyword>